<sequence length="193" mass="20995">MQVAAGIHWTWKLSNATIELDPKITDRNGNRHVATTQIQQGARNAKPRTQWSIAGRACCTSQAHTTSRCGLQALRSSLTIAATQQSAQLVLYSSFHHMCALSDEHQSHTQLFINAPSTKCLGGPSDSSTKKSTAPVSGYCNKETSGTFPCIPANFRLVICTSHVCYTCGIDCRAHRQSVPQKKVAFGITNVYI</sequence>
<protein>
    <submittedName>
        <fullName evidence="1">Uncharacterized protein</fullName>
    </submittedName>
</protein>
<proteinExistence type="predicted"/>
<reference evidence="1 2" key="1">
    <citation type="submission" date="2019-07" db="EMBL/GenBank/DDBJ databases">
        <title>Genomics analysis of Aphanomyces spp. identifies a new class of oomycete effector associated with host adaptation.</title>
        <authorList>
            <person name="Gaulin E."/>
        </authorList>
    </citation>
    <scope>NUCLEOTIDE SEQUENCE [LARGE SCALE GENOMIC DNA]</scope>
    <source>
        <strain evidence="1 2">ATCC 201684</strain>
    </source>
</reference>
<keyword evidence="2" id="KW-1185">Reference proteome</keyword>
<dbReference type="AlphaFoldDB" id="A0A6G0XQX4"/>
<gene>
    <name evidence="1" type="ORF">Ae201684_002245</name>
</gene>
<name>A0A6G0XQX4_9STRA</name>
<evidence type="ECO:0000313" key="1">
    <source>
        <dbReference type="EMBL" id="KAF0742848.1"/>
    </source>
</evidence>
<organism evidence="1 2">
    <name type="scientific">Aphanomyces euteiches</name>
    <dbReference type="NCBI Taxonomy" id="100861"/>
    <lineage>
        <taxon>Eukaryota</taxon>
        <taxon>Sar</taxon>
        <taxon>Stramenopiles</taxon>
        <taxon>Oomycota</taxon>
        <taxon>Saprolegniomycetes</taxon>
        <taxon>Saprolegniales</taxon>
        <taxon>Verrucalvaceae</taxon>
        <taxon>Aphanomyces</taxon>
    </lineage>
</organism>
<accession>A0A6G0XQX4</accession>
<dbReference type="EMBL" id="VJMJ01000023">
    <property type="protein sequence ID" value="KAF0742848.1"/>
    <property type="molecule type" value="Genomic_DNA"/>
</dbReference>
<evidence type="ECO:0000313" key="2">
    <source>
        <dbReference type="Proteomes" id="UP000481153"/>
    </source>
</evidence>
<comment type="caution">
    <text evidence="1">The sequence shown here is derived from an EMBL/GenBank/DDBJ whole genome shotgun (WGS) entry which is preliminary data.</text>
</comment>
<dbReference type="Proteomes" id="UP000481153">
    <property type="component" value="Unassembled WGS sequence"/>
</dbReference>